<evidence type="ECO:0000313" key="1">
    <source>
        <dbReference type="EMBL" id="MPD00117.1"/>
    </source>
</evidence>
<sequence length="112" mass="11663">MSPWLPPPIHCYVTANVFSGQERVAKRPQLDGLIMGGSHAGASVAGGSKDPAPDTVCYARLQHSRPPPAAPQAAAAAASLRMPGPATAWTPPITLFPLLILSPRRRAAVPPL</sequence>
<gene>
    <name evidence="1" type="ORF">E2C01_095567</name>
</gene>
<keyword evidence="2" id="KW-1185">Reference proteome</keyword>
<name>A0A5B7K0N6_PORTR</name>
<dbReference type="EMBL" id="VSRR010121440">
    <property type="protein sequence ID" value="MPD00117.1"/>
    <property type="molecule type" value="Genomic_DNA"/>
</dbReference>
<organism evidence="1 2">
    <name type="scientific">Portunus trituberculatus</name>
    <name type="common">Swimming crab</name>
    <name type="synonym">Neptunus trituberculatus</name>
    <dbReference type="NCBI Taxonomy" id="210409"/>
    <lineage>
        <taxon>Eukaryota</taxon>
        <taxon>Metazoa</taxon>
        <taxon>Ecdysozoa</taxon>
        <taxon>Arthropoda</taxon>
        <taxon>Crustacea</taxon>
        <taxon>Multicrustacea</taxon>
        <taxon>Malacostraca</taxon>
        <taxon>Eumalacostraca</taxon>
        <taxon>Eucarida</taxon>
        <taxon>Decapoda</taxon>
        <taxon>Pleocyemata</taxon>
        <taxon>Brachyura</taxon>
        <taxon>Eubrachyura</taxon>
        <taxon>Portunoidea</taxon>
        <taxon>Portunidae</taxon>
        <taxon>Portuninae</taxon>
        <taxon>Portunus</taxon>
    </lineage>
</organism>
<dbReference type="Proteomes" id="UP000324222">
    <property type="component" value="Unassembled WGS sequence"/>
</dbReference>
<reference evidence="1 2" key="1">
    <citation type="submission" date="2019-05" db="EMBL/GenBank/DDBJ databases">
        <title>Another draft genome of Portunus trituberculatus and its Hox gene families provides insights of decapod evolution.</title>
        <authorList>
            <person name="Jeong J.-H."/>
            <person name="Song I."/>
            <person name="Kim S."/>
            <person name="Choi T."/>
            <person name="Kim D."/>
            <person name="Ryu S."/>
            <person name="Kim W."/>
        </authorList>
    </citation>
    <scope>NUCLEOTIDE SEQUENCE [LARGE SCALE GENOMIC DNA]</scope>
    <source>
        <tissue evidence="1">Muscle</tissue>
    </source>
</reference>
<protein>
    <submittedName>
        <fullName evidence="1">Uncharacterized protein</fullName>
    </submittedName>
</protein>
<dbReference type="AlphaFoldDB" id="A0A5B7K0N6"/>
<comment type="caution">
    <text evidence="1">The sequence shown here is derived from an EMBL/GenBank/DDBJ whole genome shotgun (WGS) entry which is preliminary data.</text>
</comment>
<proteinExistence type="predicted"/>
<accession>A0A5B7K0N6</accession>
<evidence type="ECO:0000313" key="2">
    <source>
        <dbReference type="Proteomes" id="UP000324222"/>
    </source>
</evidence>